<feature type="region of interest" description="Disordered" evidence="1">
    <location>
        <begin position="102"/>
        <end position="125"/>
    </location>
</feature>
<protein>
    <submittedName>
        <fullName evidence="2">Uncharacterized protein</fullName>
    </submittedName>
</protein>
<reference evidence="2 3" key="1">
    <citation type="submission" date="2014-07" db="EMBL/GenBank/DDBJ databases">
        <title>Draft Genome Sequence of Gephyronic Acid Producer, Cystobacter violaceus Strain Cb vi76.</title>
        <authorList>
            <person name="Stevens D.C."/>
            <person name="Young J."/>
            <person name="Carmichael R."/>
            <person name="Tan J."/>
            <person name="Taylor R.E."/>
        </authorList>
    </citation>
    <scope>NUCLEOTIDE SEQUENCE [LARGE SCALE GENOMIC DNA]</scope>
    <source>
        <strain evidence="2 3">Cb vi76</strain>
    </source>
</reference>
<evidence type="ECO:0000313" key="3">
    <source>
        <dbReference type="Proteomes" id="UP000028547"/>
    </source>
</evidence>
<organism evidence="2 3">
    <name type="scientific">Archangium violaceum Cb vi76</name>
    <dbReference type="NCBI Taxonomy" id="1406225"/>
    <lineage>
        <taxon>Bacteria</taxon>
        <taxon>Pseudomonadati</taxon>
        <taxon>Myxococcota</taxon>
        <taxon>Myxococcia</taxon>
        <taxon>Myxococcales</taxon>
        <taxon>Cystobacterineae</taxon>
        <taxon>Archangiaceae</taxon>
        <taxon>Archangium</taxon>
    </lineage>
</organism>
<dbReference type="EMBL" id="JPMI01000227">
    <property type="protein sequence ID" value="KFA90037.1"/>
    <property type="molecule type" value="Genomic_DNA"/>
</dbReference>
<name>A0A084SNK2_9BACT</name>
<feature type="compositionally biased region" description="Polar residues" evidence="1">
    <location>
        <begin position="116"/>
        <end position="125"/>
    </location>
</feature>
<comment type="caution">
    <text evidence="2">The sequence shown here is derived from an EMBL/GenBank/DDBJ whole genome shotgun (WGS) entry which is preliminary data.</text>
</comment>
<dbReference type="AlphaFoldDB" id="A0A084SNK2"/>
<feature type="compositionally biased region" description="Pro residues" evidence="1">
    <location>
        <begin position="212"/>
        <end position="221"/>
    </location>
</feature>
<feature type="region of interest" description="Disordered" evidence="1">
    <location>
        <begin position="204"/>
        <end position="243"/>
    </location>
</feature>
<sequence>MTHTQPQYLLFTSLVKHGELLRYLLAAQVRKRLLEPYGIYRQVKSSALTGNPDRVFEIYYVDEHYQPIETLEYLLSKDPAFQACHRLIEDVRIHSLLTENQLTPNNKRSSDDKLSSRQVSSQEVPPPLQTLTQLDYLFTLKSQQYYAQARAKDPYLLQVTCTLISDQYLDEFNACMKVLLETFAESGLNLLVAGQYAKAVELLPTPGRNEPQPEPTSPPPHLNLECLGVRGPRQPQATDVTAR</sequence>
<gene>
    <name evidence="2" type="ORF">Q664_31165</name>
</gene>
<dbReference type="Proteomes" id="UP000028547">
    <property type="component" value="Unassembled WGS sequence"/>
</dbReference>
<proteinExistence type="predicted"/>
<evidence type="ECO:0000256" key="1">
    <source>
        <dbReference type="SAM" id="MobiDB-lite"/>
    </source>
</evidence>
<accession>A0A084SNK2</accession>
<dbReference type="RefSeq" id="WP_043403521.1">
    <property type="nucleotide sequence ID" value="NZ_JPMI01000227.1"/>
</dbReference>
<evidence type="ECO:0000313" key="2">
    <source>
        <dbReference type="EMBL" id="KFA90037.1"/>
    </source>
</evidence>